<feature type="coiled-coil region" evidence="3">
    <location>
        <begin position="458"/>
        <end position="485"/>
    </location>
</feature>
<dbReference type="InterPro" id="IPR032054">
    <property type="entry name" value="Cdt1_C"/>
</dbReference>
<sequence>MGTAPYIVFVAANQGGHLLSYSRMGEKTFEDGGQNVSGIETNPSIDKPIEGIYGKQNSDSNIACVTPEKADEYLKGKLKEEGIKLKEKCQSIVEFFTCLTSSMRLLRMRKKLSTFHNVSCQVSVMTKRKFLDRHLAQIVYIIPEAVNIDKVMIHDKKTLCMKPEMIISLQLDIVKGHSEHSDFLALHKVFASRVSKYFVMHPEKSEVPEGALPEPFNRRKMFSLDQLSDNSSERSQPISIETDFSLEELCPHSSFKRHFSNKAVSSAEISEPVASSIVDLPSIPACSSLKEEDTNDDKLLKDIPTQSTSPQAAAANSSESPHVKSVLPSASSSIMTQTPVQLTPKRSMLPSSDVKTRKLASIGNVCKPAKRFLNFSGMEGDNGESSLGVDDLQCYEIPGKKNFVDEHFQKKNYTSGGVTCEESSSCLPELVRVVYNIFKSVNCSSITKEELVHKIIMNRLDITERREVEEQIEQLEKLVPNWISKKLTTSGDVTFSINAKEGLESVVARCQTSVP</sequence>
<dbReference type="Pfam" id="PF08839">
    <property type="entry name" value="CDT1"/>
    <property type="match status" value="1"/>
</dbReference>
<dbReference type="Proteomes" id="UP001642487">
    <property type="component" value="Chromosome 10"/>
</dbReference>
<dbReference type="EMBL" id="OZ021744">
    <property type="protein sequence ID" value="CAK9312080.1"/>
    <property type="molecule type" value="Genomic_DNA"/>
</dbReference>
<dbReference type="SMART" id="SM01075">
    <property type="entry name" value="CDT1"/>
    <property type="match status" value="1"/>
</dbReference>
<feature type="compositionally biased region" description="Polar residues" evidence="4">
    <location>
        <begin position="328"/>
        <end position="341"/>
    </location>
</feature>
<keyword evidence="7" id="KW-1185">Reference proteome</keyword>
<dbReference type="Gene3D" id="1.10.10.1420">
    <property type="entry name" value="DNA replication factor Cdt1, C-terminal WH domain"/>
    <property type="match status" value="1"/>
</dbReference>
<dbReference type="InterPro" id="IPR036390">
    <property type="entry name" value="WH_DNA-bd_sf"/>
</dbReference>
<evidence type="ECO:0000313" key="7">
    <source>
        <dbReference type="Proteomes" id="UP001642487"/>
    </source>
</evidence>
<feature type="region of interest" description="Disordered" evidence="4">
    <location>
        <begin position="288"/>
        <end position="350"/>
    </location>
</feature>
<name>A0ABP0XZD9_9ROSI</name>
<dbReference type="InterPro" id="IPR014939">
    <property type="entry name" value="CDT1_Gemini-bd-like"/>
</dbReference>
<dbReference type="CDD" id="cd08674">
    <property type="entry name" value="Cdt1_m"/>
    <property type="match status" value="1"/>
</dbReference>
<organism evidence="6 7">
    <name type="scientific">Citrullus colocynthis</name>
    <name type="common">colocynth</name>
    <dbReference type="NCBI Taxonomy" id="252529"/>
    <lineage>
        <taxon>Eukaryota</taxon>
        <taxon>Viridiplantae</taxon>
        <taxon>Streptophyta</taxon>
        <taxon>Embryophyta</taxon>
        <taxon>Tracheophyta</taxon>
        <taxon>Spermatophyta</taxon>
        <taxon>Magnoliopsida</taxon>
        <taxon>eudicotyledons</taxon>
        <taxon>Gunneridae</taxon>
        <taxon>Pentapetalae</taxon>
        <taxon>rosids</taxon>
        <taxon>fabids</taxon>
        <taxon>Cucurbitales</taxon>
        <taxon>Cucurbitaceae</taxon>
        <taxon>Benincaseae</taxon>
        <taxon>Citrullus</taxon>
    </lineage>
</organism>
<evidence type="ECO:0000256" key="4">
    <source>
        <dbReference type="SAM" id="MobiDB-lite"/>
    </source>
</evidence>
<keyword evidence="3" id="KW-0175">Coiled coil</keyword>
<feature type="compositionally biased region" description="Polar residues" evidence="4">
    <location>
        <begin position="304"/>
        <end position="320"/>
    </location>
</feature>
<evidence type="ECO:0000313" key="6">
    <source>
        <dbReference type="EMBL" id="CAK9312080.1"/>
    </source>
</evidence>
<proteinExistence type="inferred from homology"/>
<keyword evidence="2" id="KW-0131">Cell cycle</keyword>
<evidence type="ECO:0000256" key="1">
    <source>
        <dbReference type="ARBA" id="ARBA00008356"/>
    </source>
</evidence>
<protein>
    <recommendedName>
        <fullName evidence="5">CDT1 Geminin-binding domain-containing protein</fullName>
    </recommendedName>
</protein>
<accession>A0ABP0XZD9</accession>
<dbReference type="SUPFAM" id="SSF46785">
    <property type="entry name" value="Winged helix' DNA-binding domain"/>
    <property type="match status" value="1"/>
</dbReference>
<feature type="domain" description="CDT1 Geminin-binding" evidence="5">
    <location>
        <begin position="85"/>
        <end position="214"/>
    </location>
</feature>
<feature type="compositionally biased region" description="Basic and acidic residues" evidence="4">
    <location>
        <begin position="289"/>
        <end position="301"/>
    </location>
</feature>
<comment type="similarity">
    <text evidence="1">Belongs to the Cdt1 family.</text>
</comment>
<dbReference type="PANTHER" id="PTHR28637">
    <property type="entry name" value="DNA REPLICATION FACTOR CDT1"/>
    <property type="match status" value="1"/>
</dbReference>
<evidence type="ECO:0000256" key="2">
    <source>
        <dbReference type="ARBA" id="ARBA00023306"/>
    </source>
</evidence>
<dbReference type="InterPro" id="IPR038090">
    <property type="entry name" value="Cdt1_C_WH_dom_sf"/>
</dbReference>
<dbReference type="PANTHER" id="PTHR28637:SF13">
    <property type="entry name" value="EXPRESSED PROTEIN"/>
    <property type="match status" value="1"/>
</dbReference>
<evidence type="ECO:0000256" key="3">
    <source>
        <dbReference type="SAM" id="Coils"/>
    </source>
</evidence>
<evidence type="ECO:0000259" key="5">
    <source>
        <dbReference type="SMART" id="SM01075"/>
    </source>
</evidence>
<dbReference type="InterPro" id="IPR045173">
    <property type="entry name" value="Cdt1"/>
</dbReference>
<reference evidence="6 7" key="1">
    <citation type="submission" date="2024-03" db="EMBL/GenBank/DDBJ databases">
        <authorList>
            <person name="Gkanogiannis A."/>
            <person name="Becerra Lopez-Lavalle L."/>
        </authorList>
    </citation>
    <scope>NUCLEOTIDE SEQUENCE [LARGE SCALE GENOMIC DNA]</scope>
</reference>
<dbReference type="Pfam" id="PF16679">
    <property type="entry name" value="CDT1_C"/>
    <property type="match status" value="1"/>
</dbReference>
<gene>
    <name evidence="6" type="ORF">CITCOLO1_LOCUS3756</name>
</gene>